<dbReference type="Pfam" id="PF23489">
    <property type="entry name" value="V-ATPase_su_f"/>
    <property type="match status" value="1"/>
</dbReference>
<dbReference type="Proteomes" id="UP000689129">
    <property type="component" value="Unassembled WGS sequence"/>
</dbReference>
<evidence type="ECO:0000313" key="8">
    <source>
        <dbReference type="EMBL" id="CRK32038.1"/>
    </source>
</evidence>
<reference evidence="9" key="2">
    <citation type="journal article" date="2021" name="Mol. Plant Pathol.">
        <title>A 20-kb lineage-specific genomic region tames virulence in pathogenic amphidiploid Verticillium longisporum.</title>
        <authorList>
            <person name="Harting R."/>
            <person name="Starke J."/>
            <person name="Kusch H."/>
            <person name="Poggeler S."/>
            <person name="Maurus I."/>
            <person name="Schluter R."/>
            <person name="Landesfeind M."/>
            <person name="Bulla I."/>
            <person name="Nowrousian M."/>
            <person name="de Jonge R."/>
            <person name="Stahlhut G."/>
            <person name="Hoff K.J."/>
            <person name="Asshauer K.P."/>
            <person name="Thurmer A."/>
            <person name="Stanke M."/>
            <person name="Daniel R."/>
            <person name="Morgenstern B."/>
            <person name="Thomma B.P.H.J."/>
            <person name="Kronstad J.W."/>
            <person name="Braus-Stromeyer S.A."/>
            <person name="Braus G.H."/>
        </authorList>
    </citation>
    <scope>NUCLEOTIDE SEQUENCE</scope>
    <source>
        <strain evidence="9">Vl32</strain>
    </source>
</reference>
<evidence type="ECO:0000256" key="3">
    <source>
        <dbReference type="ARBA" id="ARBA00022989"/>
    </source>
</evidence>
<evidence type="ECO:0000256" key="4">
    <source>
        <dbReference type="ARBA" id="ARBA00023136"/>
    </source>
</evidence>
<keyword evidence="2 5" id="KW-0812">Transmembrane</keyword>
<protein>
    <submittedName>
        <fullName evidence="8">Uncharacterized protein</fullName>
    </submittedName>
</protein>
<gene>
    <name evidence="8" type="ORF">BN1708_005666</name>
    <name evidence="6" type="ORF">BN1723_000121</name>
    <name evidence="7" type="ORF">BN1723_000128</name>
    <name evidence="10" type="ORF">HYQ45_001535</name>
    <name evidence="9" type="ORF">HYQ45_005384</name>
</gene>
<feature type="transmembrane region" description="Helical" evidence="5">
    <location>
        <begin position="51"/>
        <end position="75"/>
    </location>
</feature>
<dbReference type="OrthoDB" id="67317at2759"/>
<evidence type="ECO:0000313" key="9">
    <source>
        <dbReference type="EMBL" id="KAG7137233.1"/>
    </source>
</evidence>
<evidence type="ECO:0000313" key="12">
    <source>
        <dbReference type="Proteomes" id="UP000045706"/>
    </source>
</evidence>
<reference evidence="11 12" key="1">
    <citation type="submission" date="2015-05" db="EMBL/GenBank/DDBJ databases">
        <authorList>
            <person name="Fogelqvist Johan"/>
        </authorList>
    </citation>
    <scope>NUCLEOTIDE SEQUENCE [LARGE SCALE GENOMIC DNA]</scope>
    <source>
        <strain evidence="8">VL1</strain>
        <strain evidence="6">VL2</strain>
    </source>
</reference>
<dbReference type="InterPro" id="IPR056552">
    <property type="entry name" value="Ribonucl_Kappa"/>
</dbReference>
<dbReference type="EMBL" id="JAEMWZ010000090">
    <property type="protein sequence ID" value="KAG7137233.1"/>
    <property type="molecule type" value="Genomic_DNA"/>
</dbReference>
<feature type="transmembrane region" description="Helical" evidence="5">
    <location>
        <begin position="12"/>
        <end position="31"/>
    </location>
</feature>
<dbReference type="GO" id="GO:0016020">
    <property type="term" value="C:membrane"/>
    <property type="evidence" value="ECO:0007669"/>
    <property type="project" value="UniProtKB-SubCell"/>
</dbReference>
<evidence type="ECO:0000313" key="10">
    <source>
        <dbReference type="EMBL" id="KAG7141947.1"/>
    </source>
</evidence>
<comment type="subcellular location">
    <subcellularLocation>
        <location evidence="1">Membrane</location>
    </subcellularLocation>
</comment>
<proteinExistence type="predicted"/>
<dbReference type="EMBL" id="CVQH01021972">
    <property type="protein sequence ID" value="CRK32038.1"/>
    <property type="molecule type" value="Genomic_DNA"/>
</dbReference>
<evidence type="ECO:0000256" key="1">
    <source>
        <dbReference type="ARBA" id="ARBA00004370"/>
    </source>
</evidence>
<dbReference type="EMBL" id="JAEMWZ010000023">
    <property type="protein sequence ID" value="KAG7141947.1"/>
    <property type="molecule type" value="Genomic_DNA"/>
</dbReference>
<dbReference type="Proteomes" id="UP000045706">
    <property type="component" value="Unassembled WGS sequence"/>
</dbReference>
<evidence type="ECO:0000313" key="6">
    <source>
        <dbReference type="EMBL" id="CRJ86397.1"/>
    </source>
</evidence>
<keyword evidence="3 5" id="KW-1133">Transmembrane helix</keyword>
<name>A0A0G4MCM3_VERLO</name>
<keyword evidence="4 5" id="KW-0472">Membrane</keyword>
<dbReference type="EMBL" id="CVQI01000001">
    <property type="protein sequence ID" value="CRJ86440.1"/>
    <property type="molecule type" value="Genomic_DNA"/>
</dbReference>
<organism evidence="8 11">
    <name type="scientific">Verticillium longisporum</name>
    <name type="common">Verticillium dahliae var. longisporum</name>
    <dbReference type="NCBI Taxonomy" id="100787"/>
    <lineage>
        <taxon>Eukaryota</taxon>
        <taxon>Fungi</taxon>
        <taxon>Dikarya</taxon>
        <taxon>Ascomycota</taxon>
        <taxon>Pezizomycotina</taxon>
        <taxon>Sordariomycetes</taxon>
        <taxon>Hypocreomycetidae</taxon>
        <taxon>Glomerellales</taxon>
        <taxon>Plectosphaerellaceae</taxon>
        <taxon>Verticillium</taxon>
    </lineage>
</organism>
<dbReference type="Proteomes" id="UP000044602">
    <property type="component" value="Unassembled WGS sequence"/>
</dbReference>
<evidence type="ECO:0000256" key="5">
    <source>
        <dbReference type="SAM" id="Phobius"/>
    </source>
</evidence>
<evidence type="ECO:0000313" key="11">
    <source>
        <dbReference type="Proteomes" id="UP000044602"/>
    </source>
</evidence>
<dbReference type="STRING" id="100787.A0A0G4MCM3"/>
<dbReference type="SMR" id="A0A0G4MCM3"/>
<sequence>MKPVVSAMQAWSCTVISVFAILILGVLGLLFRANNHELVGGIEDPKNGPVVASTIFVAVIIYAGFLVFCGMQGVLHMRESRRGAIAL</sequence>
<evidence type="ECO:0000313" key="7">
    <source>
        <dbReference type="EMBL" id="CRJ86440.1"/>
    </source>
</evidence>
<dbReference type="EMBL" id="CVQI01000001">
    <property type="protein sequence ID" value="CRJ86397.1"/>
    <property type="molecule type" value="Genomic_DNA"/>
</dbReference>
<evidence type="ECO:0000256" key="2">
    <source>
        <dbReference type="ARBA" id="ARBA00022692"/>
    </source>
</evidence>
<accession>A0A0G4MCM3</accession>
<keyword evidence="11" id="KW-1185">Reference proteome</keyword>
<dbReference type="AlphaFoldDB" id="A0A0G4MCM3"/>